<dbReference type="Proteomes" id="UP000465306">
    <property type="component" value="Unassembled WGS sequence"/>
</dbReference>
<accession>A0AAX1JG78</accession>
<keyword evidence="11" id="KW-1185">Reference proteome</keyword>
<dbReference type="GO" id="GO:0005576">
    <property type="term" value="C:extracellular region"/>
    <property type="evidence" value="ECO:0007669"/>
    <property type="project" value="UniProtKB-SubCell"/>
</dbReference>
<evidence type="ECO:0000256" key="2">
    <source>
        <dbReference type="ARBA" id="ARBA00007534"/>
    </source>
</evidence>
<dbReference type="InterPro" id="IPR043580">
    <property type="entry name" value="CUTINASE_1"/>
</dbReference>
<evidence type="ECO:0000256" key="6">
    <source>
        <dbReference type="ARBA" id="ARBA00022801"/>
    </source>
</evidence>
<evidence type="ECO:0000256" key="4">
    <source>
        <dbReference type="ARBA" id="ARBA00022525"/>
    </source>
</evidence>
<reference evidence="9" key="2">
    <citation type="submission" date="2020-02" db="EMBL/GenBank/DDBJ databases">
        <authorList>
            <person name="Matsumoto Y."/>
            <person name="Kinjo T."/>
            <person name="Motooka D."/>
            <person name="Nabeya D."/>
            <person name="Jung N."/>
            <person name="Uechi K."/>
            <person name="Horii T."/>
            <person name="Iida T."/>
            <person name="Fujita J."/>
            <person name="Nakamura S."/>
        </authorList>
    </citation>
    <scope>NUCLEOTIDE SEQUENCE</scope>
    <source>
        <strain evidence="9">JCM 13573</strain>
    </source>
</reference>
<evidence type="ECO:0000313" key="10">
    <source>
        <dbReference type="EMBL" id="QPI40446.1"/>
    </source>
</evidence>
<evidence type="ECO:0000256" key="5">
    <source>
        <dbReference type="ARBA" id="ARBA00022729"/>
    </source>
</evidence>
<dbReference type="AlphaFoldDB" id="A0AAX1JG78"/>
<dbReference type="EMBL" id="CP065047">
    <property type="protein sequence ID" value="QPI40446.1"/>
    <property type="molecule type" value="Genomic_DNA"/>
</dbReference>
<evidence type="ECO:0000256" key="1">
    <source>
        <dbReference type="ARBA" id="ARBA00004613"/>
    </source>
</evidence>
<reference evidence="10" key="3">
    <citation type="submission" date="2020-11" db="EMBL/GenBank/DDBJ databases">
        <title>Intraspecies plasmid and genomic variation of Mycobacterium kubicae revealed by the complete genome sequences of two clinical isolates.</title>
        <authorList>
            <person name="Hendrix J.R."/>
            <person name="Epperson L.E."/>
            <person name="Honda J.R."/>
            <person name="Strong M."/>
        </authorList>
    </citation>
    <scope>NUCLEOTIDE SEQUENCE</scope>
    <source>
        <strain evidence="10">JCM 13573</strain>
    </source>
</reference>
<evidence type="ECO:0000313" key="12">
    <source>
        <dbReference type="Proteomes" id="UP000663583"/>
    </source>
</evidence>
<dbReference type="KEGG" id="mku:I2456_00885"/>
<evidence type="ECO:0000256" key="7">
    <source>
        <dbReference type="ARBA" id="ARBA00023157"/>
    </source>
</evidence>
<dbReference type="PANTHER" id="PTHR33630">
    <property type="entry name" value="CUTINASE RV1984C-RELATED-RELATED"/>
    <property type="match status" value="1"/>
</dbReference>
<gene>
    <name evidence="9" type="primary">cut4</name>
    <name evidence="10" type="ORF">I2456_00885</name>
    <name evidence="9" type="ORF">MKUB_00200</name>
</gene>
<keyword evidence="6 8" id="KW-0378">Hydrolase</keyword>
<dbReference type="SUPFAM" id="SSF53474">
    <property type="entry name" value="alpha/beta-Hydrolases"/>
    <property type="match status" value="1"/>
</dbReference>
<dbReference type="InterPro" id="IPR029058">
    <property type="entry name" value="AB_hydrolase_fold"/>
</dbReference>
<comment type="similarity">
    <text evidence="2 8">Belongs to the cutinase family.</text>
</comment>
<dbReference type="Proteomes" id="UP000663583">
    <property type="component" value="Chromosome"/>
</dbReference>
<dbReference type="PROSITE" id="PS00155">
    <property type="entry name" value="CUTINASE_1"/>
    <property type="match status" value="1"/>
</dbReference>
<sequence>MMNRYAAGLAAPALTATVLLALSVVSLHGYWAFHPVVTKSECADIQVVLARDTDEPPGPGRVGEAFADSLRSLMSDKSVKVYAVDYPASHDYWRAADGANDASRFLQIIVKQCPASQLVLGGYSQGAAVIDFVTVAERPMFGYTDILPTDVATHVAAVVVFANPLRASGPLNAVTPLYASRTIDLCNGADPMCSNGVDLAAHNSYVESGKTTEAARFAASRLSASTKV</sequence>
<evidence type="ECO:0000313" key="11">
    <source>
        <dbReference type="Proteomes" id="UP000465306"/>
    </source>
</evidence>
<keyword evidence="3 8" id="KW-0719">Serine esterase</keyword>
<evidence type="ECO:0000313" key="9">
    <source>
        <dbReference type="EMBL" id="GFG62530.1"/>
    </source>
</evidence>
<evidence type="ECO:0000256" key="8">
    <source>
        <dbReference type="RuleBase" id="RU361263"/>
    </source>
</evidence>
<dbReference type="Gene3D" id="3.40.50.1820">
    <property type="entry name" value="alpha/beta hydrolase"/>
    <property type="match status" value="1"/>
</dbReference>
<dbReference type="RefSeq" id="WP_085072589.1">
    <property type="nucleotide sequence ID" value="NZ_LQPD01000008.1"/>
</dbReference>
<protein>
    <recommendedName>
        <fullName evidence="8">Cutinase</fullName>
        <ecNumber evidence="8">3.1.1.-</ecNumber>
    </recommendedName>
</protein>
<reference evidence="9 11" key="1">
    <citation type="journal article" date="2019" name="Emerg. Microbes Infect.">
        <title>Comprehensive subspecies identification of 175 nontuberculous mycobacteria species based on 7547 genomic profiles.</title>
        <authorList>
            <person name="Matsumoto Y."/>
            <person name="Kinjo T."/>
            <person name="Motooka D."/>
            <person name="Nabeya D."/>
            <person name="Jung N."/>
            <person name="Uechi K."/>
            <person name="Horii T."/>
            <person name="Iida T."/>
            <person name="Fujita J."/>
            <person name="Nakamura S."/>
        </authorList>
    </citation>
    <scope>NUCLEOTIDE SEQUENCE [LARGE SCALE GENOMIC DNA]</scope>
    <source>
        <strain evidence="9 11">JCM 13573</strain>
    </source>
</reference>
<dbReference type="PANTHER" id="PTHR33630:SF9">
    <property type="entry name" value="CUTINASE 4"/>
    <property type="match status" value="1"/>
</dbReference>
<proteinExistence type="inferred from homology"/>
<keyword evidence="7" id="KW-1015">Disulfide bond</keyword>
<keyword evidence="4 8" id="KW-0964">Secreted</keyword>
<dbReference type="Pfam" id="PF01083">
    <property type="entry name" value="Cutinase"/>
    <property type="match status" value="1"/>
</dbReference>
<name>A0AAX1JG78_9MYCO</name>
<keyword evidence="5" id="KW-0732">Signal</keyword>
<dbReference type="EC" id="3.1.1.-" evidence="8"/>
<dbReference type="InterPro" id="IPR000675">
    <property type="entry name" value="Cutinase/axe"/>
</dbReference>
<comment type="subcellular location">
    <subcellularLocation>
        <location evidence="1 8">Secreted</location>
    </subcellularLocation>
</comment>
<evidence type="ECO:0000256" key="3">
    <source>
        <dbReference type="ARBA" id="ARBA00022487"/>
    </source>
</evidence>
<comment type="function">
    <text evidence="8">Catalyzes the hydrolysis of complex carboxylic polyesters found in the cell wall of plants. Degrades cutin, a macromolecule that forms the structure of the plant cuticle.</text>
</comment>
<dbReference type="EMBL" id="BLKU01000001">
    <property type="protein sequence ID" value="GFG62530.1"/>
    <property type="molecule type" value="Genomic_DNA"/>
</dbReference>
<organism evidence="10 12">
    <name type="scientific">Mycobacterium kubicae</name>
    <dbReference type="NCBI Taxonomy" id="120959"/>
    <lineage>
        <taxon>Bacteria</taxon>
        <taxon>Bacillati</taxon>
        <taxon>Actinomycetota</taxon>
        <taxon>Actinomycetes</taxon>
        <taxon>Mycobacteriales</taxon>
        <taxon>Mycobacteriaceae</taxon>
        <taxon>Mycobacterium</taxon>
        <taxon>Mycobacterium simiae complex</taxon>
    </lineage>
</organism>
<dbReference type="GO" id="GO:0052689">
    <property type="term" value="F:carboxylic ester hydrolase activity"/>
    <property type="evidence" value="ECO:0007669"/>
    <property type="project" value="UniProtKB-KW"/>
</dbReference>
<dbReference type="SMART" id="SM01110">
    <property type="entry name" value="Cutinase"/>
    <property type="match status" value="1"/>
</dbReference>